<evidence type="ECO:0000313" key="8">
    <source>
        <dbReference type="EMBL" id="RRO18726.1"/>
    </source>
</evidence>
<dbReference type="AlphaFoldDB" id="A0A426K049"/>
<proteinExistence type="inferred from homology"/>
<evidence type="ECO:0000256" key="5">
    <source>
        <dbReference type="PIRSR" id="PIRSR000097-2"/>
    </source>
</evidence>
<dbReference type="InterPro" id="IPR018170">
    <property type="entry name" value="Aldo/ket_reductase_CS"/>
</dbReference>
<dbReference type="Gene3D" id="3.20.20.100">
    <property type="entry name" value="NADP-dependent oxidoreductase domain"/>
    <property type="match status" value="1"/>
</dbReference>
<feature type="domain" description="NADP-dependent oxidoreductase" evidence="7">
    <location>
        <begin position="24"/>
        <end position="260"/>
    </location>
</feature>
<dbReference type="OrthoDB" id="9804790at2"/>
<dbReference type="Proteomes" id="UP000274515">
    <property type="component" value="Unassembled WGS sequence"/>
</dbReference>
<feature type="active site" description="Proton donor" evidence="4">
    <location>
        <position position="51"/>
    </location>
</feature>
<sequence length="274" mass="30065">MPVVPTITLNNDVTIPQLGFGVFQIPEEETTAAVAAALQAGYRSIDTAAAYGNEAGVGRAIAESGVPREELFITTKLWNSDQGYDSALRAFDRSLDALGLSYVDMYLIHWPTPKRGLYLETWKALEQLVADRRVRAAGVSNFQPAHLERLFENSALVPAVNQVELHPGLQQRELRELHAEHGIATEAWSPLAQGALLDDPIITGIAERHGKSPAQAVLRWHLQLGTVVIPKSVTPARIQQNIEVFDFTLSEDEMSAIATLDRGHRTGPHPDNLN</sequence>
<dbReference type="PIRSF" id="PIRSF000097">
    <property type="entry name" value="AKR"/>
    <property type="match status" value="1"/>
</dbReference>
<dbReference type="EMBL" id="RSAA01000006">
    <property type="protein sequence ID" value="RRO18726.1"/>
    <property type="molecule type" value="Genomic_DNA"/>
</dbReference>
<dbReference type="InterPro" id="IPR036812">
    <property type="entry name" value="NAD(P)_OxRdtase_dom_sf"/>
</dbReference>
<dbReference type="GO" id="GO:0016616">
    <property type="term" value="F:oxidoreductase activity, acting on the CH-OH group of donors, NAD or NADP as acceptor"/>
    <property type="evidence" value="ECO:0007669"/>
    <property type="project" value="UniProtKB-ARBA"/>
</dbReference>
<dbReference type="Pfam" id="PF00248">
    <property type="entry name" value="Aldo_ket_red"/>
    <property type="match status" value="1"/>
</dbReference>
<dbReference type="PROSITE" id="PS00063">
    <property type="entry name" value="ALDOKETO_REDUCTASE_3"/>
    <property type="match status" value="1"/>
</dbReference>
<evidence type="ECO:0000256" key="1">
    <source>
        <dbReference type="ARBA" id="ARBA00007905"/>
    </source>
</evidence>
<dbReference type="PANTHER" id="PTHR43827:SF3">
    <property type="entry name" value="NADP-DEPENDENT OXIDOREDUCTASE DOMAIN-CONTAINING PROTEIN"/>
    <property type="match status" value="1"/>
</dbReference>
<reference evidence="8 9" key="1">
    <citation type="submission" date="2018-11" db="EMBL/GenBank/DDBJ databases">
        <title>Saccharopolyspora rhizosphaerae sp. nov., an actinomycete isolated from rhizosphere soil in Thailand.</title>
        <authorList>
            <person name="Intra B."/>
            <person name="Euanorasetr J."/>
            <person name="Take A."/>
            <person name="Inahashi Y."/>
            <person name="Mori M."/>
            <person name="Panbangred W."/>
            <person name="Matsumoto A."/>
        </authorList>
    </citation>
    <scope>NUCLEOTIDE SEQUENCE [LARGE SCALE GENOMIC DNA]</scope>
    <source>
        <strain evidence="8 9">H219</strain>
    </source>
</reference>
<protein>
    <submittedName>
        <fullName evidence="8">Aldo/keto reductase</fullName>
    </submittedName>
</protein>
<name>A0A426K049_9PSEU</name>
<comment type="caution">
    <text evidence="8">The sequence shown here is derived from an EMBL/GenBank/DDBJ whole genome shotgun (WGS) entry which is preliminary data.</text>
</comment>
<accession>A0A426K049</accession>
<feature type="site" description="Lowers pKa of active site Tyr" evidence="6">
    <location>
        <position position="76"/>
    </location>
</feature>
<feature type="binding site" evidence="5">
    <location>
        <position position="109"/>
    </location>
    <ligand>
        <name>substrate</name>
    </ligand>
</feature>
<keyword evidence="9" id="KW-1185">Reference proteome</keyword>
<dbReference type="SUPFAM" id="SSF51430">
    <property type="entry name" value="NAD(P)-linked oxidoreductase"/>
    <property type="match status" value="1"/>
</dbReference>
<keyword evidence="3" id="KW-0560">Oxidoreductase</keyword>
<evidence type="ECO:0000256" key="2">
    <source>
        <dbReference type="ARBA" id="ARBA00022857"/>
    </source>
</evidence>
<organism evidence="8 9">
    <name type="scientific">Saccharopolyspora rhizosphaerae</name>
    <dbReference type="NCBI Taxonomy" id="2492662"/>
    <lineage>
        <taxon>Bacteria</taxon>
        <taxon>Bacillati</taxon>
        <taxon>Actinomycetota</taxon>
        <taxon>Actinomycetes</taxon>
        <taxon>Pseudonocardiales</taxon>
        <taxon>Pseudonocardiaceae</taxon>
        <taxon>Saccharopolyspora</taxon>
    </lineage>
</organism>
<comment type="similarity">
    <text evidence="1">Belongs to the aldo/keto reductase family.</text>
</comment>
<evidence type="ECO:0000313" key="9">
    <source>
        <dbReference type="Proteomes" id="UP000274515"/>
    </source>
</evidence>
<keyword evidence="2" id="KW-0521">NADP</keyword>
<dbReference type="FunFam" id="3.20.20.100:FF:000015">
    <property type="entry name" value="Oxidoreductase, aldo/keto reductase family"/>
    <property type="match status" value="1"/>
</dbReference>
<dbReference type="PROSITE" id="PS00798">
    <property type="entry name" value="ALDOKETO_REDUCTASE_1"/>
    <property type="match status" value="1"/>
</dbReference>
<dbReference type="PANTHER" id="PTHR43827">
    <property type="entry name" value="2,5-DIKETO-D-GLUCONIC ACID REDUCTASE"/>
    <property type="match status" value="1"/>
</dbReference>
<gene>
    <name evidence="8" type="ORF">EIL87_06335</name>
</gene>
<evidence type="ECO:0000256" key="6">
    <source>
        <dbReference type="PIRSR" id="PIRSR000097-3"/>
    </source>
</evidence>
<dbReference type="InterPro" id="IPR023210">
    <property type="entry name" value="NADP_OxRdtase_dom"/>
</dbReference>
<evidence type="ECO:0000256" key="3">
    <source>
        <dbReference type="ARBA" id="ARBA00023002"/>
    </source>
</evidence>
<dbReference type="PRINTS" id="PR00069">
    <property type="entry name" value="ALDKETRDTASE"/>
</dbReference>
<dbReference type="RefSeq" id="WP_125089225.1">
    <property type="nucleotide sequence ID" value="NZ_RSAA01000006.1"/>
</dbReference>
<evidence type="ECO:0000259" key="7">
    <source>
        <dbReference type="Pfam" id="PF00248"/>
    </source>
</evidence>
<dbReference type="InterPro" id="IPR020471">
    <property type="entry name" value="AKR"/>
</dbReference>
<evidence type="ECO:0000256" key="4">
    <source>
        <dbReference type="PIRSR" id="PIRSR000097-1"/>
    </source>
</evidence>